<sequence>MTGRLFRALAVVSTLASSAVMAQETEAAATAPASAEKSGLEVSLAVGFQAGAGYVYKNGLRLDGQVGDVKLSDTANGGLVLAADLGYRINDHWFVGAFGQYSKVLVKNNPYSCPDGYDCSTNQIRLGPQVQYHFSPKASFDPWVGLGFGIVLLSSKIEGPLSIPTPAGTLTGHLAIDSKLRGPEYVSLTVGGKWNFGDNFAFGPYLNGTYARYTVRAGTTTVTLPPELGGTSTTSDLGPVDDGPYGLIILGVRGTFTL</sequence>
<dbReference type="Proteomes" id="UP000662747">
    <property type="component" value="Chromosome"/>
</dbReference>
<organism evidence="4 5">
    <name type="scientific">Pyxidicoccus parkwayensis</name>
    <dbReference type="NCBI Taxonomy" id="2813578"/>
    <lineage>
        <taxon>Bacteria</taxon>
        <taxon>Pseudomonadati</taxon>
        <taxon>Myxococcota</taxon>
        <taxon>Myxococcia</taxon>
        <taxon>Myxococcales</taxon>
        <taxon>Cystobacterineae</taxon>
        <taxon>Myxococcaceae</taxon>
        <taxon>Pyxidicoccus</taxon>
    </lineage>
</organism>
<evidence type="ECO:0000313" key="4">
    <source>
        <dbReference type="EMBL" id="QSQ24188.1"/>
    </source>
</evidence>
<dbReference type="InterPro" id="IPR011250">
    <property type="entry name" value="OMP/PagP_B-barrel"/>
</dbReference>
<feature type="domain" description="Outer membrane protein beta-barrel" evidence="3">
    <location>
        <begin position="34"/>
        <end position="207"/>
    </location>
</feature>
<dbReference type="SUPFAM" id="SSF56925">
    <property type="entry name" value="OMPA-like"/>
    <property type="match status" value="1"/>
</dbReference>
<keyword evidence="1 2" id="KW-0732">Signal</keyword>
<reference evidence="4 5" key="1">
    <citation type="submission" date="2021-02" db="EMBL/GenBank/DDBJ databases">
        <title>De Novo genome assembly of isolated myxobacteria.</title>
        <authorList>
            <person name="Stevens D.C."/>
        </authorList>
    </citation>
    <scope>NUCLEOTIDE SEQUENCE [LARGE SCALE GENOMIC DNA]</scope>
    <source>
        <strain evidence="5">SCPEA02</strain>
    </source>
</reference>
<name>A0ABX7P2K8_9BACT</name>
<proteinExistence type="predicted"/>
<protein>
    <submittedName>
        <fullName evidence="4">Outer membrane beta-barrel protein</fullName>
    </submittedName>
</protein>
<accession>A0ABX7P2K8</accession>
<gene>
    <name evidence="4" type="ORF">JY651_04240</name>
</gene>
<dbReference type="Gene3D" id="2.40.160.20">
    <property type="match status" value="1"/>
</dbReference>
<keyword evidence="5" id="KW-1185">Reference proteome</keyword>
<dbReference type="InterPro" id="IPR027385">
    <property type="entry name" value="Beta-barrel_OMP"/>
</dbReference>
<feature type="chain" id="PRO_5047152422" evidence="2">
    <location>
        <begin position="23"/>
        <end position="258"/>
    </location>
</feature>
<evidence type="ECO:0000259" key="3">
    <source>
        <dbReference type="Pfam" id="PF13505"/>
    </source>
</evidence>
<evidence type="ECO:0000313" key="5">
    <source>
        <dbReference type="Proteomes" id="UP000662747"/>
    </source>
</evidence>
<evidence type="ECO:0000256" key="2">
    <source>
        <dbReference type="SAM" id="SignalP"/>
    </source>
</evidence>
<dbReference type="Pfam" id="PF13505">
    <property type="entry name" value="OMP_b-brl"/>
    <property type="match status" value="1"/>
</dbReference>
<feature type="signal peptide" evidence="2">
    <location>
        <begin position="1"/>
        <end position="22"/>
    </location>
</feature>
<dbReference type="EMBL" id="CP071090">
    <property type="protein sequence ID" value="QSQ24188.1"/>
    <property type="molecule type" value="Genomic_DNA"/>
</dbReference>
<evidence type="ECO:0000256" key="1">
    <source>
        <dbReference type="ARBA" id="ARBA00022729"/>
    </source>
</evidence>